<name>A0AAU9VGT9_9FIRM</name>
<dbReference type="PANTHER" id="PTHR43827">
    <property type="entry name" value="2,5-DIKETO-D-GLUCONIC ACID REDUCTASE"/>
    <property type="match status" value="1"/>
</dbReference>
<keyword evidence="3 8" id="KW-0560">Oxidoreductase</keyword>
<dbReference type="GO" id="GO:0016616">
    <property type="term" value="F:oxidoreductase activity, acting on the CH-OH group of donors, NAD or NADP as acceptor"/>
    <property type="evidence" value="ECO:0007669"/>
    <property type="project" value="UniProtKB-ARBA"/>
</dbReference>
<dbReference type="CDD" id="cd19071">
    <property type="entry name" value="AKR_AKR1-5-like"/>
    <property type="match status" value="1"/>
</dbReference>
<evidence type="ECO:0000313" key="8">
    <source>
        <dbReference type="EMBL" id="CAH2760801.1"/>
    </source>
</evidence>
<dbReference type="Proteomes" id="UP001154095">
    <property type="component" value="Chromosome"/>
</dbReference>
<evidence type="ECO:0000313" key="11">
    <source>
        <dbReference type="Proteomes" id="UP001154111"/>
    </source>
</evidence>
<evidence type="ECO:0000256" key="4">
    <source>
        <dbReference type="PIRSR" id="PIRSR000097-1"/>
    </source>
</evidence>
<evidence type="ECO:0000256" key="2">
    <source>
        <dbReference type="ARBA" id="ARBA00022857"/>
    </source>
</evidence>
<evidence type="ECO:0000313" key="10">
    <source>
        <dbReference type="Proteomes" id="UP001154095"/>
    </source>
</evidence>
<dbReference type="InterPro" id="IPR036812">
    <property type="entry name" value="NAD(P)_OxRdtase_dom_sf"/>
</dbReference>
<dbReference type="EC" id="1.-.-.-" evidence="8"/>
<dbReference type="EMBL" id="OW659496">
    <property type="protein sequence ID" value="CAH2760811.1"/>
    <property type="molecule type" value="Genomic_DNA"/>
</dbReference>
<reference evidence="8" key="1">
    <citation type="submission" date="2022-04" db="EMBL/GenBank/DDBJ databases">
        <authorList>
            <person name="Forde T."/>
        </authorList>
    </citation>
    <scope>NUCLEOTIDE SEQUENCE</scope>
    <source>
        <strain evidence="8">A18Y016a</strain>
        <strain evidence="9">A18Y020d</strain>
    </source>
</reference>
<dbReference type="Proteomes" id="UP001154111">
    <property type="component" value="Chromosome"/>
</dbReference>
<feature type="active site" description="Proton donor" evidence="4">
    <location>
        <position position="48"/>
    </location>
</feature>
<dbReference type="PANTHER" id="PTHR43827:SF3">
    <property type="entry name" value="NADP-DEPENDENT OXIDOREDUCTASE DOMAIN-CONTAINING PROTEIN"/>
    <property type="match status" value="1"/>
</dbReference>
<dbReference type="Gene3D" id="3.20.20.100">
    <property type="entry name" value="NADP-dependent oxidoreductase domain"/>
    <property type="match status" value="1"/>
</dbReference>
<dbReference type="EMBL" id="OW659477">
    <property type="protein sequence ID" value="CAH2760801.1"/>
    <property type="molecule type" value="Genomic_DNA"/>
</dbReference>
<dbReference type="RefSeq" id="WP_123172021.1">
    <property type="nucleotide sequence ID" value="NZ_OW659477.1"/>
</dbReference>
<dbReference type="FunFam" id="3.20.20.100:FF:000015">
    <property type="entry name" value="Oxidoreductase, aldo/keto reductase family"/>
    <property type="match status" value="1"/>
</dbReference>
<feature type="binding site" evidence="5">
    <location>
        <position position="106"/>
    </location>
    <ligand>
        <name>substrate</name>
    </ligand>
</feature>
<dbReference type="InterPro" id="IPR020471">
    <property type="entry name" value="AKR"/>
</dbReference>
<dbReference type="PIRSF" id="PIRSF000097">
    <property type="entry name" value="AKR"/>
    <property type="match status" value="1"/>
</dbReference>
<keyword evidence="2" id="KW-0521">NADP</keyword>
<evidence type="ECO:0000256" key="3">
    <source>
        <dbReference type="ARBA" id="ARBA00023002"/>
    </source>
</evidence>
<comment type="similarity">
    <text evidence="1">Belongs to the aldo/keto reductase family.</text>
</comment>
<dbReference type="PROSITE" id="PS00062">
    <property type="entry name" value="ALDOKETO_REDUCTASE_2"/>
    <property type="match status" value="1"/>
</dbReference>
<dbReference type="InterPro" id="IPR023210">
    <property type="entry name" value="NADP_OxRdtase_dom"/>
</dbReference>
<protein>
    <submittedName>
        <fullName evidence="8">Aldo/keto reductase</fullName>
        <ecNumber evidence="8">1.-.-.-</ecNumber>
    </submittedName>
</protein>
<dbReference type="PRINTS" id="PR00069">
    <property type="entry name" value="ALDKETRDTASE"/>
</dbReference>
<accession>A0AAU9VGT9</accession>
<dbReference type="Pfam" id="PF00248">
    <property type="entry name" value="Aldo_ket_red"/>
    <property type="match status" value="1"/>
</dbReference>
<evidence type="ECO:0000313" key="9">
    <source>
        <dbReference type="EMBL" id="CAH2760811.1"/>
    </source>
</evidence>
<evidence type="ECO:0000259" key="7">
    <source>
        <dbReference type="Pfam" id="PF00248"/>
    </source>
</evidence>
<dbReference type="InterPro" id="IPR018170">
    <property type="entry name" value="Aldo/ket_reductase_CS"/>
</dbReference>
<keyword evidence="10" id="KW-1185">Reference proteome</keyword>
<dbReference type="SUPFAM" id="SSF51430">
    <property type="entry name" value="NAD(P)-linked oxidoreductase"/>
    <property type="match status" value="1"/>
</dbReference>
<proteinExistence type="inferred from homology"/>
<evidence type="ECO:0000256" key="6">
    <source>
        <dbReference type="PIRSR" id="PIRSR000097-3"/>
    </source>
</evidence>
<evidence type="ECO:0000256" key="1">
    <source>
        <dbReference type="ARBA" id="ARBA00007905"/>
    </source>
</evidence>
<sequence length="270" mass="31203">MIYKTLSNGTSMPMLGLGTYRLLEEDAYEIVLKALELGYRHIDTAMIYENEEAVGRAIKASGVAREDLFITTKCWNEDQGYETTLKAFELSLEKLGLEYIDLYLIHWPQPSSHETWRAFEEIYRNKKAKAIGVSNFNTQQLEALLEEAKIVPMVNQVERHPFLVQSELKSMCDRYGIACEGWMPIARNKVADSNAVLALADKYHKTAAQITLRWQIQTDWTVFPKTQSMIRLEENFDIFDFALTNEEVEIVNKLNENLRLGTNPNKYNFK</sequence>
<organism evidence="8 11">
    <name type="scientific">Erysipelothrix amsterdamensis</name>
    <dbReference type="NCBI Taxonomy" id="2929157"/>
    <lineage>
        <taxon>Bacteria</taxon>
        <taxon>Bacillati</taxon>
        <taxon>Bacillota</taxon>
        <taxon>Erysipelotrichia</taxon>
        <taxon>Erysipelotrichales</taxon>
        <taxon>Erysipelotrichaceae</taxon>
        <taxon>Erysipelothrix</taxon>
    </lineage>
</organism>
<feature type="site" description="Lowers pKa of active site Tyr" evidence="6">
    <location>
        <position position="73"/>
    </location>
</feature>
<dbReference type="PROSITE" id="PS00798">
    <property type="entry name" value="ALDOKETO_REDUCTASE_1"/>
    <property type="match status" value="1"/>
</dbReference>
<feature type="domain" description="NADP-dependent oxidoreductase" evidence="7">
    <location>
        <begin position="15"/>
        <end position="256"/>
    </location>
</feature>
<evidence type="ECO:0000256" key="5">
    <source>
        <dbReference type="PIRSR" id="PIRSR000097-2"/>
    </source>
</evidence>
<gene>
    <name evidence="8" type="ORF">ERYAMS2_00366</name>
    <name evidence="9" type="ORF">ERYAMS_00076</name>
</gene>
<dbReference type="AlphaFoldDB" id="A0AAU9VGT9"/>